<dbReference type="EMBL" id="CAVNYO010000090">
    <property type="protein sequence ID" value="CAK5265459.1"/>
    <property type="molecule type" value="Genomic_DNA"/>
</dbReference>
<dbReference type="Gene3D" id="3.40.50.12780">
    <property type="entry name" value="N-terminal domain of ligase-like"/>
    <property type="match status" value="1"/>
</dbReference>
<dbReference type="Proteomes" id="UP001295794">
    <property type="component" value="Unassembled WGS sequence"/>
</dbReference>
<sequence length="587" mass="63673">MTFHAPPDSLPVPHAPDDVSIPQFFLDAAHPSRPARPASAPWLIEDHSGREIYLEELKQRTSDLANAMSSKWCVSEGDVVCIFSPNHVDYPVCVWASHRLGAIVTPANPGYTAPELAFQLETTKATLLLAFSAFLPTALAAADKAGLSQDRIVVIEPTAASYDGSHETVSGLIRAGGSQPQAYVERKLDAGEARTKVAFYCFSSGTTGKPKAVVIPHYAVVANVMQMVAHFRIDDEGMQHKHMNPGDVALGALPFFHIYGLVVVMHYMLFAGTSLVVIPKFNFTEFLQSVVKYKISVLFVVPPQIVLLCKHPATKDYDLSHVRLCCSGAAPLTGDLMVTLQAILPNATIGQGYGMTETCATITFLGGAQKMGTVGSAGQIIPGVAARVVRPDGALCGEGEEGELVVTGPSMALGYLNDEKATRETFVDGWVRTGDEVVIRDSEIFIVDRLKVDDYCFFFYEFHPDLRQEILKVKGFQVAPAELEGHLLLHSAVVDACVVGIPDDYCGEIPLAFVVLRAEHTTRTCADPRYGEALKAALQQHVAREKIAYKHLTGGVVFIDAVPKNPSGKILRKDLRSRARQFAVVSS</sequence>
<keyword evidence="1" id="KW-0812">Transmembrane</keyword>
<dbReference type="InterPro" id="IPR020845">
    <property type="entry name" value="AMP-binding_CS"/>
</dbReference>
<keyword evidence="1" id="KW-1133">Transmembrane helix</keyword>
<evidence type="ECO:0000313" key="4">
    <source>
        <dbReference type="EMBL" id="CAK5265459.1"/>
    </source>
</evidence>
<evidence type="ECO:0000256" key="1">
    <source>
        <dbReference type="SAM" id="Phobius"/>
    </source>
</evidence>
<dbReference type="Gene3D" id="3.30.300.30">
    <property type="match status" value="1"/>
</dbReference>
<dbReference type="Pfam" id="PF13193">
    <property type="entry name" value="AMP-binding_C"/>
    <property type="match status" value="1"/>
</dbReference>
<dbReference type="SUPFAM" id="SSF56801">
    <property type="entry name" value="Acetyl-CoA synthetase-like"/>
    <property type="match status" value="1"/>
</dbReference>
<dbReference type="InterPro" id="IPR000873">
    <property type="entry name" value="AMP-dep_synth/lig_dom"/>
</dbReference>
<evidence type="ECO:0000259" key="2">
    <source>
        <dbReference type="Pfam" id="PF00501"/>
    </source>
</evidence>
<reference evidence="4" key="1">
    <citation type="submission" date="2023-11" db="EMBL/GenBank/DDBJ databases">
        <authorList>
            <person name="De Vega J J."/>
            <person name="De Vega J J."/>
        </authorList>
    </citation>
    <scope>NUCLEOTIDE SEQUENCE</scope>
</reference>
<dbReference type="AlphaFoldDB" id="A0AAD2GZV0"/>
<organism evidence="4 5">
    <name type="scientific">Mycena citricolor</name>
    <dbReference type="NCBI Taxonomy" id="2018698"/>
    <lineage>
        <taxon>Eukaryota</taxon>
        <taxon>Fungi</taxon>
        <taxon>Dikarya</taxon>
        <taxon>Basidiomycota</taxon>
        <taxon>Agaricomycotina</taxon>
        <taxon>Agaricomycetes</taxon>
        <taxon>Agaricomycetidae</taxon>
        <taxon>Agaricales</taxon>
        <taxon>Marasmiineae</taxon>
        <taxon>Mycenaceae</taxon>
        <taxon>Mycena</taxon>
    </lineage>
</organism>
<name>A0AAD2GZV0_9AGAR</name>
<dbReference type="InterPro" id="IPR025110">
    <property type="entry name" value="AMP-bd_C"/>
</dbReference>
<dbReference type="InterPro" id="IPR045851">
    <property type="entry name" value="AMP-bd_C_sf"/>
</dbReference>
<proteinExistence type="predicted"/>
<keyword evidence="1" id="KW-0472">Membrane</keyword>
<dbReference type="PANTHER" id="PTHR24096">
    <property type="entry name" value="LONG-CHAIN-FATTY-ACID--COA LIGASE"/>
    <property type="match status" value="1"/>
</dbReference>
<feature type="domain" description="AMP-dependent synthetase/ligase" evidence="2">
    <location>
        <begin position="43"/>
        <end position="416"/>
    </location>
</feature>
<feature type="transmembrane region" description="Helical" evidence="1">
    <location>
        <begin position="248"/>
        <end position="270"/>
    </location>
</feature>
<gene>
    <name evidence="4" type="ORF">MYCIT1_LOCUS6457</name>
</gene>
<feature type="domain" description="AMP-binding enzyme C-terminal" evidence="3">
    <location>
        <begin position="482"/>
        <end position="569"/>
    </location>
</feature>
<protein>
    <recommendedName>
        <fullName evidence="6">Phenylacetyl-CoA ligase</fullName>
    </recommendedName>
</protein>
<dbReference type="CDD" id="cd05911">
    <property type="entry name" value="Firefly_Luc_like"/>
    <property type="match status" value="1"/>
</dbReference>
<dbReference type="Pfam" id="PF00501">
    <property type="entry name" value="AMP-binding"/>
    <property type="match status" value="1"/>
</dbReference>
<accession>A0AAD2GZV0</accession>
<evidence type="ECO:0000313" key="5">
    <source>
        <dbReference type="Proteomes" id="UP001295794"/>
    </source>
</evidence>
<comment type="caution">
    <text evidence="4">The sequence shown here is derived from an EMBL/GenBank/DDBJ whole genome shotgun (WGS) entry which is preliminary data.</text>
</comment>
<keyword evidence="5" id="KW-1185">Reference proteome</keyword>
<evidence type="ECO:0008006" key="6">
    <source>
        <dbReference type="Google" id="ProtNLM"/>
    </source>
</evidence>
<evidence type="ECO:0000259" key="3">
    <source>
        <dbReference type="Pfam" id="PF13193"/>
    </source>
</evidence>
<dbReference type="GO" id="GO:0016405">
    <property type="term" value="F:CoA-ligase activity"/>
    <property type="evidence" value="ECO:0007669"/>
    <property type="project" value="TreeGrafter"/>
</dbReference>
<dbReference type="InterPro" id="IPR042099">
    <property type="entry name" value="ANL_N_sf"/>
</dbReference>
<dbReference type="PROSITE" id="PS00455">
    <property type="entry name" value="AMP_BINDING"/>
    <property type="match status" value="1"/>
</dbReference>
<dbReference type="PANTHER" id="PTHR24096:SF422">
    <property type="entry name" value="BCDNA.GH02901"/>
    <property type="match status" value="1"/>
</dbReference>